<dbReference type="AlphaFoldDB" id="A0A482J0Y6"/>
<dbReference type="InterPro" id="IPR012334">
    <property type="entry name" value="Pectin_lyas_fold"/>
</dbReference>
<dbReference type="EMBL" id="CP037901">
    <property type="protein sequence ID" value="QBP13842.1"/>
    <property type="molecule type" value="Genomic_DNA"/>
</dbReference>
<evidence type="ECO:0008006" key="4">
    <source>
        <dbReference type="Google" id="ProtNLM"/>
    </source>
</evidence>
<dbReference type="InterPro" id="IPR011050">
    <property type="entry name" value="Pectin_lyase_fold/virulence"/>
</dbReference>
<dbReference type="Gene3D" id="2.160.20.10">
    <property type="entry name" value="Single-stranded right-handed beta-helix, Pectin lyase-like"/>
    <property type="match status" value="1"/>
</dbReference>
<dbReference type="Proteomes" id="UP000253772">
    <property type="component" value="Chromosome c2"/>
</dbReference>
<evidence type="ECO:0000313" key="2">
    <source>
        <dbReference type="EMBL" id="QBP13842.1"/>
    </source>
</evidence>
<organism evidence="2 3">
    <name type="scientific">Cupriavidus metallidurans</name>
    <dbReference type="NCBI Taxonomy" id="119219"/>
    <lineage>
        <taxon>Bacteria</taxon>
        <taxon>Pseudomonadati</taxon>
        <taxon>Pseudomonadota</taxon>
        <taxon>Betaproteobacteria</taxon>
        <taxon>Burkholderiales</taxon>
        <taxon>Burkholderiaceae</taxon>
        <taxon>Cupriavidus</taxon>
    </lineage>
</organism>
<reference evidence="2 3" key="1">
    <citation type="submission" date="2019-03" db="EMBL/GenBank/DDBJ databases">
        <title>Comparative insights into the high quality Complete genome sequence of highly metal resistant Cupriavidus metallidurans strain BS1 isolated from a gold-copper mine.</title>
        <authorList>
            <person name="Mazhar H.S."/>
            <person name="Rensing C."/>
        </authorList>
    </citation>
    <scope>NUCLEOTIDE SEQUENCE [LARGE SCALE GENOMIC DNA]</scope>
    <source>
        <strain evidence="2 3">BS1</strain>
    </source>
</reference>
<proteinExistence type="predicted"/>
<accession>A0A482J0Y6</accession>
<feature type="signal peptide" evidence="1">
    <location>
        <begin position="1"/>
        <end position="34"/>
    </location>
</feature>
<evidence type="ECO:0000313" key="3">
    <source>
        <dbReference type="Proteomes" id="UP000253772"/>
    </source>
</evidence>
<keyword evidence="1" id="KW-0732">Signal</keyword>
<protein>
    <recommendedName>
        <fullName evidence="4">Pectate lyase superfamily protein domain-containing protein</fullName>
    </recommendedName>
</protein>
<sequence length="767" mass="78510">MSTPRYRSFTRRTLRVLALVGPLGLALSAAAARAQITSTDLASPGGSSSVGFTQIGRGATATTVQAKLRQYVNVEDFGGNGDGVTDDSPALAAALSAACPGKGVAFSNKLYLASSITIPPNCSLRGPLDNVGEQASGNYNVPGAILLPGTATISISQGSSLSGAYVLNSAIANSLPFRDITTAMKAVDAFSGTAITAIGSDVHVHDVWIGGFSQAFYSSRKERTKMERVQIDSTNGVWVDYSTDIARIVDVHAWPFLTTHRTWSTGQSARRKGSAFKVTGHFDTGMLINDFAFGYDVGFDIQAKETVNLLNCFADGPSLGVGQVGFKLTQTADLVSMIGGGASGQDIGVYINIPAMPTAGSISISGAQFWGNYAHVISDQHKALNITASYFRDNNGGMRKGVSINDGVTGITNVSSSIFDGPGNPISIATGAPLRSATVLGNSYVNAAAYPETVRGLSNSGTTDDASHLLGATWGSPAAIGRDVPNAAAFSSLSIGSKHVQASAVSRTPDMSIVGSNLTLQTWKDVTASSWLSLSHSRSSSVGTHGAVQANDMLGGLSFEGSDGTAFRSSAQIAAYATGTPSGTHIPTEVRFASDNGISFAARMRIDGNGNLVPAGDNLYSLGASTQRWSNLYAAKAHATSVAATGPILSSGATGGVGYMEGAGGVATQAISKTTGVTLNTVAGQITMNSAQLAASASACFMLNNSVISAYDTISRSIASGATAGAYSLDVDAVGSGTARFCLHNHSGASLSETPVINFAVIKGAAN</sequence>
<gene>
    <name evidence="2" type="ORF">DDF84_030225</name>
</gene>
<dbReference type="SUPFAM" id="SSF51126">
    <property type="entry name" value="Pectin lyase-like"/>
    <property type="match status" value="1"/>
</dbReference>
<dbReference type="RefSeq" id="WP_128646539.1">
    <property type="nucleotide sequence ID" value="NZ_CP037901.1"/>
</dbReference>
<evidence type="ECO:0000256" key="1">
    <source>
        <dbReference type="SAM" id="SignalP"/>
    </source>
</evidence>
<feature type="chain" id="PRO_5019726639" description="Pectate lyase superfamily protein domain-containing protein" evidence="1">
    <location>
        <begin position="35"/>
        <end position="767"/>
    </location>
</feature>
<dbReference type="OrthoDB" id="8978094at2"/>
<dbReference type="InterPro" id="IPR044914">
    <property type="entry name" value="Endosialidase_C_dom_sf"/>
</dbReference>
<name>A0A482J0Y6_9BURK</name>
<dbReference type="Gene3D" id="4.10.1090.10">
    <property type="entry name" value="Endosialidase, domain 4"/>
    <property type="match status" value="1"/>
</dbReference>